<dbReference type="EMBL" id="JAUGQQ010000012">
    <property type="protein sequence ID" value="MDN3725290.1"/>
    <property type="molecule type" value="Genomic_DNA"/>
</dbReference>
<dbReference type="InterPro" id="IPR029044">
    <property type="entry name" value="Nucleotide-diphossugar_trans"/>
</dbReference>
<dbReference type="SUPFAM" id="SSF53448">
    <property type="entry name" value="Nucleotide-diphospho-sugar transferases"/>
    <property type="match status" value="1"/>
</dbReference>
<keyword evidence="3" id="KW-1185">Reference proteome</keyword>
<dbReference type="Pfam" id="PF04488">
    <property type="entry name" value="Gly_transf_sug"/>
    <property type="match status" value="1"/>
</dbReference>
<organism evidence="2 3">
    <name type="scientific">Aequorivita aurantiaca</name>
    <dbReference type="NCBI Taxonomy" id="3053356"/>
    <lineage>
        <taxon>Bacteria</taxon>
        <taxon>Pseudomonadati</taxon>
        <taxon>Bacteroidota</taxon>
        <taxon>Flavobacteriia</taxon>
        <taxon>Flavobacteriales</taxon>
        <taxon>Flavobacteriaceae</taxon>
        <taxon>Aequorivita</taxon>
    </lineage>
</organism>
<reference evidence="2 3" key="1">
    <citation type="submission" date="2023-06" db="EMBL/GenBank/DDBJ databases">
        <authorList>
            <person name="Ye Y.-Q."/>
            <person name="Du Z.-J."/>
        </authorList>
    </citation>
    <scope>NUCLEOTIDE SEQUENCE [LARGE SCALE GENOMIC DNA]</scope>
    <source>
        <strain evidence="2 3">SDUM287046</strain>
    </source>
</reference>
<dbReference type="PANTHER" id="PTHR32385">
    <property type="entry name" value="MANNOSYL PHOSPHORYLINOSITOL CERAMIDE SYNTHASE"/>
    <property type="match status" value="1"/>
</dbReference>
<accession>A0ABT8DN28</accession>
<sequence length="277" mass="32656">MPKSVGHLQIEIQHKNVIPKIIHYCWFGKKPKPPLVEECIASWQKILPDYEIRCWEESNVAMAHPFLKKAFKDKQWAFVADFVRLEKLSEYGGVYLDTDMLLLKSLNPLMEQAAFIGLESERYISCGIIGAIPQHSYILSCYYYYNNLILDAGFSYKSITIPKIFTKLYLENYPEAQKPLLPKQHQDMLVCPVDWFYPFPNKNLPTEDYKDYTKPDTFAVHLWHKSWKKTNALHLMRQRKVFQSFYALSKELIRQENHIDKKYVLKIGSALKQYFNG</sequence>
<evidence type="ECO:0000313" key="3">
    <source>
        <dbReference type="Proteomes" id="UP001244787"/>
    </source>
</evidence>
<comment type="caution">
    <text evidence="2">The sequence shown here is derived from an EMBL/GenBank/DDBJ whole genome shotgun (WGS) entry which is preliminary data.</text>
</comment>
<evidence type="ECO:0000313" key="2">
    <source>
        <dbReference type="EMBL" id="MDN3725290.1"/>
    </source>
</evidence>
<protein>
    <submittedName>
        <fullName evidence="2">Glycosyltransferase</fullName>
    </submittedName>
</protein>
<dbReference type="InterPro" id="IPR051706">
    <property type="entry name" value="Glycosyltransferase_domain"/>
</dbReference>
<dbReference type="PANTHER" id="PTHR32385:SF15">
    <property type="entry name" value="INOSITOL PHOSPHOCERAMIDE MANNOSYLTRANSFERASE 1"/>
    <property type="match status" value="1"/>
</dbReference>
<proteinExistence type="predicted"/>
<dbReference type="Gene3D" id="3.90.550.20">
    <property type="match status" value="1"/>
</dbReference>
<name>A0ABT8DN28_9FLAO</name>
<dbReference type="Proteomes" id="UP001244787">
    <property type="component" value="Unassembled WGS sequence"/>
</dbReference>
<keyword evidence="1" id="KW-0808">Transferase</keyword>
<gene>
    <name evidence="2" type="ORF">QRD02_12955</name>
</gene>
<dbReference type="InterPro" id="IPR007577">
    <property type="entry name" value="GlycoTrfase_DXD_sugar-bd_CS"/>
</dbReference>
<evidence type="ECO:0000256" key="1">
    <source>
        <dbReference type="ARBA" id="ARBA00022679"/>
    </source>
</evidence>